<dbReference type="SUPFAM" id="SSF55729">
    <property type="entry name" value="Acyl-CoA N-acyltransferases (Nat)"/>
    <property type="match status" value="1"/>
</dbReference>
<feature type="compositionally biased region" description="Polar residues" evidence="1">
    <location>
        <begin position="199"/>
        <end position="212"/>
    </location>
</feature>
<protein>
    <submittedName>
        <fullName evidence="3">GNAT family N-acetyltransferase</fullName>
    </submittedName>
</protein>
<evidence type="ECO:0000313" key="3">
    <source>
        <dbReference type="EMBL" id="MBL6280246.1"/>
    </source>
</evidence>
<dbReference type="InterPro" id="IPR000182">
    <property type="entry name" value="GNAT_dom"/>
</dbReference>
<dbReference type="CDD" id="cd04301">
    <property type="entry name" value="NAT_SF"/>
    <property type="match status" value="1"/>
</dbReference>
<evidence type="ECO:0000256" key="1">
    <source>
        <dbReference type="SAM" id="MobiDB-lite"/>
    </source>
</evidence>
<sequence>MRHRIRTARWTEMDHVAGMIAAALYPTPLGAWLVPDLDQRGKVLAAVTKIWIEHAMFYGDIYLSADGGITAAAVCFHRYRPLPPPANYPTRLADAAGPHTNQFAALDNIIANNQPTEAHYHLAYLAVHPHHQRSRLGTALMTHLRSQLDGIELPSWTMTIPDGLRLLARSGYTAQPAITLANGPALHPMSHDIPHRDGSTTSTTHYRQAPQG</sequence>
<proteinExistence type="predicted"/>
<evidence type="ECO:0000313" key="4">
    <source>
        <dbReference type="Proteomes" id="UP000661193"/>
    </source>
</evidence>
<dbReference type="Proteomes" id="UP000661193">
    <property type="component" value="Unassembled WGS sequence"/>
</dbReference>
<organism evidence="3 4">
    <name type="scientific">Micromonospora fiedleri</name>
    <dbReference type="NCBI Taxonomy" id="1157498"/>
    <lineage>
        <taxon>Bacteria</taxon>
        <taxon>Bacillati</taxon>
        <taxon>Actinomycetota</taxon>
        <taxon>Actinomycetes</taxon>
        <taxon>Micromonosporales</taxon>
        <taxon>Micromonosporaceae</taxon>
        <taxon>Micromonospora</taxon>
    </lineage>
</organism>
<accession>A0ABS1UV57</accession>
<name>A0ABS1UV57_9ACTN</name>
<feature type="region of interest" description="Disordered" evidence="1">
    <location>
        <begin position="191"/>
        <end position="212"/>
    </location>
</feature>
<evidence type="ECO:0000259" key="2">
    <source>
        <dbReference type="Pfam" id="PF00583"/>
    </source>
</evidence>
<keyword evidence="4" id="KW-1185">Reference proteome</keyword>
<dbReference type="Pfam" id="PF00583">
    <property type="entry name" value="Acetyltransf_1"/>
    <property type="match status" value="1"/>
</dbReference>
<reference evidence="3 4" key="1">
    <citation type="submission" date="2021-01" db="EMBL/GenBank/DDBJ databases">
        <title>Genome sequencing of Micromonospora fiedleri MG-37.</title>
        <authorList>
            <person name="Moreland P.E.J."/>
            <person name="Stach J.E.M."/>
        </authorList>
    </citation>
    <scope>NUCLEOTIDE SEQUENCE [LARGE SCALE GENOMIC DNA]</scope>
    <source>
        <strain evidence="3 4">MG-37</strain>
    </source>
</reference>
<dbReference type="Gene3D" id="3.40.630.30">
    <property type="match status" value="1"/>
</dbReference>
<feature type="domain" description="N-acetyltransferase" evidence="2">
    <location>
        <begin position="116"/>
        <end position="145"/>
    </location>
</feature>
<dbReference type="InterPro" id="IPR016181">
    <property type="entry name" value="Acyl_CoA_acyltransferase"/>
</dbReference>
<comment type="caution">
    <text evidence="3">The sequence shown here is derived from an EMBL/GenBank/DDBJ whole genome shotgun (WGS) entry which is preliminary data.</text>
</comment>
<dbReference type="EMBL" id="JAETXL010000017">
    <property type="protein sequence ID" value="MBL6280246.1"/>
    <property type="molecule type" value="Genomic_DNA"/>
</dbReference>
<gene>
    <name evidence="3" type="ORF">JMF97_29205</name>
</gene>